<evidence type="ECO:0000256" key="1">
    <source>
        <dbReference type="SAM" id="Phobius"/>
    </source>
</evidence>
<proteinExistence type="predicted"/>
<accession>A0A382K0B4</accession>
<dbReference type="AlphaFoldDB" id="A0A382K0B4"/>
<keyword evidence="1" id="KW-1133">Transmembrane helix</keyword>
<reference evidence="2" key="1">
    <citation type="submission" date="2018-05" db="EMBL/GenBank/DDBJ databases">
        <authorList>
            <person name="Lanie J.A."/>
            <person name="Ng W.-L."/>
            <person name="Kazmierczak K.M."/>
            <person name="Andrzejewski T.M."/>
            <person name="Davidsen T.M."/>
            <person name="Wayne K.J."/>
            <person name="Tettelin H."/>
            <person name="Glass J.I."/>
            <person name="Rusch D."/>
            <person name="Podicherti R."/>
            <person name="Tsui H.-C.T."/>
            <person name="Winkler M.E."/>
        </authorList>
    </citation>
    <scope>NUCLEOTIDE SEQUENCE</scope>
</reference>
<organism evidence="2">
    <name type="scientific">marine metagenome</name>
    <dbReference type="NCBI Taxonomy" id="408172"/>
    <lineage>
        <taxon>unclassified sequences</taxon>
        <taxon>metagenomes</taxon>
        <taxon>ecological metagenomes</taxon>
    </lineage>
</organism>
<dbReference type="EMBL" id="UINC01077810">
    <property type="protein sequence ID" value="SVC18284.1"/>
    <property type="molecule type" value="Genomic_DNA"/>
</dbReference>
<keyword evidence="1" id="KW-0472">Membrane</keyword>
<protein>
    <submittedName>
        <fullName evidence="2">Uncharacterized protein</fullName>
    </submittedName>
</protein>
<name>A0A382K0B4_9ZZZZ</name>
<evidence type="ECO:0000313" key="2">
    <source>
        <dbReference type="EMBL" id="SVC18284.1"/>
    </source>
</evidence>
<feature type="non-terminal residue" evidence="2">
    <location>
        <position position="1"/>
    </location>
</feature>
<keyword evidence="1" id="KW-0812">Transmembrane</keyword>
<sequence>LVIEFVLKFIFFFVLFHFNIPYHQPRGMLSGHFVKTITFY</sequence>
<feature type="transmembrane region" description="Helical" evidence="1">
    <location>
        <begin position="6"/>
        <end position="22"/>
    </location>
</feature>
<gene>
    <name evidence="2" type="ORF">METZ01_LOCUS271138</name>
</gene>